<dbReference type="EMBL" id="PCSD01000048">
    <property type="protein sequence ID" value="PIP33818.1"/>
    <property type="molecule type" value="Genomic_DNA"/>
</dbReference>
<comment type="cofactor">
    <cofactor evidence="1">
        <name>[4Fe-4S] cluster</name>
        <dbReference type="ChEBI" id="CHEBI:49883"/>
    </cofactor>
</comment>
<evidence type="ECO:0000313" key="11">
    <source>
        <dbReference type="Proteomes" id="UP000230729"/>
    </source>
</evidence>
<gene>
    <name evidence="10" type="ORF">COX22_02355</name>
</gene>
<dbReference type="Proteomes" id="UP000230729">
    <property type="component" value="Unassembled WGS sequence"/>
</dbReference>
<dbReference type="PANTHER" id="PTHR43409">
    <property type="entry name" value="ANAEROBIC MAGNESIUM-PROTOPORPHYRIN IX MONOMETHYL ESTER CYCLASE-RELATED"/>
    <property type="match status" value="1"/>
</dbReference>
<dbReference type="SFLD" id="SFLDS00029">
    <property type="entry name" value="Radical_SAM"/>
    <property type="match status" value="1"/>
</dbReference>
<dbReference type="GO" id="GO:0003824">
    <property type="term" value="F:catalytic activity"/>
    <property type="evidence" value="ECO:0007669"/>
    <property type="project" value="InterPro"/>
</dbReference>
<dbReference type="Gene3D" id="3.80.30.20">
    <property type="entry name" value="tm_1862 like domain"/>
    <property type="match status" value="1"/>
</dbReference>
<proteinExistence type="predicted"/>
<evidence type="ECO:0000256" key="3">
    <source>
        <dbReference type="ARBA" id="ARBA00022679"/>
    </source>
</evidence>
<dbReference type="GO" id="GO:0046872">
    <property type="term" value="F:metal ion binding"/>
    <property type="evidence" value="ECO:0007669"/>
    <property type="project" value="UniProtKB-KW"/>
</dbReference>
<keyword evidence="2" id="KW-0489">Methyltransferase</keyword>
<evidence type="ECO:0000256" key="5">
    <source>
        <dbReference type="ARBA" id="ARBA00022723"/>
    </source>
</evidence>
<evidence type="ECO:0000256" key="1">
    <source>
        <dbReference type="ARBA" id="ARBA00001966"/>
    </source>
</evidence>
<dbReference type="InterPro" id="IPR007197">
    <property type="entry name" value="rSAM"/>
</dbReference>
<dbReference type="InterPro" id="IPR034466">
    <property type="entry name" value="Methyltransferase_Class_B"/>
</dbReference>
<dbReference type="SFLD" id="SFLDG01123">
    <property type="entry name" value="methyltransferase_(Class_B)"/>
    <property type="match status" value="1"/>
</dbReference>
<name>A0A2G9ZNA8_9BACT</name>
<dbReference type="InterPro" id="IPR051198">
    <property type="entry name" value="BchE-like"/>
</dbReference>
<feature type="domain" description="Radical SAM core" evidence="9">
    <location>
        <begin position="201"/>
        <end position="425"/>
    </location>
</feature>
<accession>A0A2G9ZNA8</accession>
<feature type="domain" description="B12-binding" evidence="8">
    <location>
        <begin position="23"/>
        <end position="154"/>
    </location>
</feature>
<comment type="caution">
    <text evidence="10">The sequence shown here is derived from an EMBL/GenBank/DDBJ whole genome shotgun (WGS) entry which is preliminary data.</text>
</comment>
<dbReference type="InterPro" id="IPR006158">
    <property type="entry name" value="Cobalamin-bd"/>
</dbReference>
<evidence type="ECO:0000256" key="6">
    <source>
        <dbReference type="ARBA" id="ARBA00023004"/>
    </source>
</evidence>
<evidence type="ECO:0000259" key="9">
    <source>
        <dbReference type="PROSITE" id="PS51918"/>
    </source>
</evidence>
<dbReference type="SMART" id="SM00729">
    <property type="entry name" value="Elp3"/>
    <property type="match status" value="1"/>
</dbReference>
<keyword evidence="5" id="KW-0479">Metal-binding</keyword>
<dbReference type="SFLD" id="SFLDG01082">
    <property type="entry name" value="B12-binding_domain_containing"/>
    <property type="match status" value="1"/>
</dbReference>
<sequence>MKIVLFIPPSKFSKNVARDLVYGCWCKGKRIAGVQFPPLSLISVGTVLKNDGFEVKLLDAAAEGLALEEVITRIKGFDALVMLTSTMTLNEDAQILNALKKAQPDLLTIVFGGHVTAEPKTTLERPGIDIAVKMEGENVIRDLARAWRDEQDWRAVKGIAYKEDNEYHENENYPLIDNLDELPIPDRSLLPLDTHYYNPIVKRLPYTTMFTTRGCPGLCTFCASPTFYGRRIRSMSAERVIAEIREVARLGYKEIFFRDEIFTVFKERVMKICRTIIDEKIDITWIASARINSVDREMLGLMKKAGCHMIRLGVESGVQELLNNVKKGITTGQTEQVFAWAHEVGMDTHAHLMIGLPGETKETIEETILFVQKIDPTVVTFGIMTPYPGTPFFNELREHHPELGDGTCMDLSKLHTHAYYNETFTALSAEELQKYIRKVYKKFYLRPGYIFKWLKRVRSLDELKRLTLAGTNVFGFIWGKD</sequence>
<evidence type="ECO:0000259" key="8">
    <source>
        <dbReference type="PROSITE" id="PS51332"/>
    </source>
</evidence>
<dbReference type="GO" id="GO:0031419">
    <property type="term" value="F:cobalamin binding"/>
    <property type="evidence" value="ECO:0007669"/>
    <property type="project" value="InterPro"/>
</dbReference>
<dbReference type="InterPro" id="IPR006638">
    <property type="entry name" value="Elp3/MiaA/NifB-like_rSAM"/>
</dbReference>
<dbReference type="Gene3D" id="3.40.50.280">
    <property type="entry name" value="Cobalamin-binding domain"/>
    <property type="match status" value="1"/>
</dbReference>
<keyword evidence="3" id="KW-0808">Transferase</keyword>
<protein>
    <submittedName>
        <fullName evidence="10">B12-binding domain-containing radical SAM protein</fullName>
    </submittedName>
</protein>
<dbReference type="Pfam" id="PF04055">
    <property type="entry name" value="Radical_SAM"/>
    <property type="match status" value="1"/>
</dbReference>
<reference evidence="10 11" key="1">
    <citation type="submission" date="2017-09" db="EMBL/GenBank/DDBJ databases">
        <title>Depth-based differentiation of microbial function through sediment-hosted aquifers and enrichment of novel symbionts in the deep terrestrial subsurface.</title>
        <authorList>
            <person name="Probst A.J."/>
            <person name="Ladd B."/>
            <person name="Jarett J.K."/>
            <person name="Geller-Mcgrath D.E."/>
            <person name="Sieber C.M."/>
            <person name="Emerson J.B."/>
            <person name="Anantharaman K."/>
            <person name="Thomas B.C."/>
            <person name="Malmstrom R."/>
            <person name="Stieglmeier M."/>
            <person name="Klingl A."/>
            <person name="Woyke T."/>
            <person name="Ryan C.M."/>
            <person name="Banfield J.F."/>
        </authorList>
    </citation>
    <scope>NUCLEOTIDE SEQUENCE [LARGE SCALE GENOMIC DNA]</scope>
    <source>
        <strain evidence="10">CG23_combo_of_CG06-09_8_20_14_all_49_15</strain>
    </source>
</reference>
<dbReference type="Pfam" id="PF02310">
    <property type="entry name" value="B12-binding"/>
    <property type="match status" value="1"/>
</dbReference>
<evidence type="ECO:0000256" key="7">
    <source>
        <dbReference type="ARBA" id="ARBA00023014"/>
    </source>
</evidence>
<dbReference type="InterPro" id="IPR058240">
    <property type="entry name" value="rSAM_sf"/>
</dbReference>
<evidence type="ECO:0000256" key="2">
    <source>
        <dbReference type="ARBA" id="ARBA00022603"/>
    </source>
</evidence>
<evidence type="ECO:0000313" key="10">
    <source>
        <dbReference type="EMBL" id="PIP33818.1"/>
    </source>
</evidence>
<dbReference type="SUPFAM" id="SSF102114">
    <property type="entry name" value="Radical SAM enzymes"/>
    <property type="match status" value="1"/>
</dbReference>
<keyword evidence="6" id="KW-0408">Iron</keyword>
<organism evidence="10 11">
    <name type="scientific">Candidatus Falkowbacteria bacterium CG23_combo_of_CG06-09_8_20_14_all_49_15</name>
    <dbReference type="NCBI Taxonomy" id="1974572"/>
    <lineage>
        <taxon>Bacteria</taxon>
        <taxon>Candidatus Falkowiibacteriota</taxon>
    </lineage>
</organism>
<keyword evidence="7" id="KW-0411">Iron-sulfur</keyword>
<dbReference type="CDD" id="cd01335">
    <property type="entry name" value="Radical_SAM"/>
    <property type="match status" value="1"/>
</dbReference>
<dbReference type="PROSITE" id="PS51332">
    <property type="entry name" value="B12_BINDING"/>
    <property type="match status" value="1"/>
</dbReference>
<evidence type="ECO:0000256" key="4">
    <source>
        <dbReference type="ARBA" id="ARBA00022691"/>
    </source>
</evidence>
<dbReference type="PANTHER" id="PTHR43409:SF7">
    <property type="entry name" value="BLL1977 PROTEIN"/>
    <property type="match status" value="1"/>
</dbReference>
<keyword evidence="4" id="KW-0949">S-adenosyl-L-methionine</keyword>
<dbReference type="AlphaFoldDB" id="A0A2G9ZNA8"/>
<dbReference type="GO" id="GO:0051539">
    <property type="term" value="F:4 iron, 4 sulfur cluster binding"/>
    <property type="evidence" value="ECO:0007669"/>
    <property type="project" value="UniProtKB-KW"/>
</dbReference>
<dbReference type="InterPro" id="IPR023404">
    <property type="entry name" value="rSAM_horseshoe"/>
</dbReference>
<dbReference type="PROSITE" id="PS51918">
    <property type="entry name" value="RADICAL_SAM"/>
    <property type="match status" value="1"/>
</dbReference>